<dbReference type="PANTHER" id="PTHR32552:SF74">
    <property type="entry name" value="HYDROXAMATE SIDEROPHORE RECEPTOR FHUE"/>
    <property type="match status" value="1"/>
</dbReference>
<reference evidence="20 21" key="1">
    <citation type="journal article" date="2020" name="G3 (Bethesda)">
        <title>CeMbio - The Caenorhabditis elegans Microbiome Resource.</title>
        <authorList>
            <person name="Dirksen P."/>
            <person name="Assie A."/>
            <person name="Zimmermann J."/>
            <person name="Zhang F."/>
            <person name="Tietje A.M."/>
            <person name="Marsh S.A."/>
            <person name="Felix M.A."/>
            <person name="Shapira M."/>
            <person name="Kaleta C."/>
            <person name="Schulenburg H."/>
            <person name="Samuel B."/>
        </authorList>
    </citation>
    <scope>NUCLEOTIDE SEQUENCE [LARGE SCALE GENOMIC DNA]</scope>
    <source>
        <strain evidence="20 21">BIGb0172</strain>
    </source>
</reference>
<dbReference type="InterPro" id="IPR039426">
    <property type="entry name" value="TonB-dep_rcpt-like"/>
</dbReference>
<evidence type="ECO:0000256" key="13">
    <source>
        <dbReference type="ARBA" id="ARBA00023237"/>
    </source>
</evidence>
<feature type="short sequence motif" description="TonB C-terminal box" evidence="15">
    <location>
        <begin position="754"/>
        <end position="771"/>
    </location>
</feature>
<keyword evidence="10 16" id="KW-0798">TonB box</keyword>
<keyword evidence="13 14" id="KW-0998">Cell outer membrane</keyword>
<dbReference type="Gene3D" id="2.40.170.20">
    <property type="entry name" value="TonB-dependent receptor, beta-barrel domain"/>
    <property type="match status" value="1"/>
</dbReference>
<dbReference type="InterPro" id="IPR000531">
    <property type="entry name" value="Beta-barrel_TonB"/>
</dbReference>
<evidence type="ECO:0000259" key="19">
    <source>
        <dbReference type="Pfam" id="PF07715"/>
    </source>
</evidence>
<feature type="domain" description="TonB-dependent receptor plug" evidence="19">
    <location>
        <begin position="89"/>
        <end position="192"/>
    </location>
</feature>
<dbReference type="KEGG" id="cpis:HS961_05895"/>
<dbReference type="InterPro" id="IPR010917">
    <property type="entry name" value="TonB_rcpt_CS"/>
</dbReference>
<dbReference type="GO" id="GO:0038023">
    <property type="term" value="F:signaling receptor activity"/>
    <property type="evidence" value="ECO:0007669"/>
    <property type="project" value="InterPro"/>
</dbReference>
<keyword evidence="7 17" id="KW-0732">Signal</keyword>
<evidence type="ECO:0000259" key="18">
    <source>
        <dbReference type="Pfam" id="PF00593"/>
    </source>
</evidence>
<evidence type="ECO:0000256" key="5">
    <source>
        <dbReference type="ARBA" id="ARBA00022496"/>
    </source>
</evidence>
<evidence type="ECO:0000256" key="9">
    <source>
        <dbReference type="ARBA" id="ARBA00023065"/>
    </source>
</evidence>
<dbReference type="PANTHER" id="PTHR32552">
    <property type="entry name" value="FERRICHROME IRON RECEPTOR-RELATED"/>
    <property type="match status" value="1"/>
</dbReference>
<keyword evidence="11 14" id="KW-0472">Membrane</keyword>
<dbReference type="InterPro" id="IPR037066">
    <property type="entry name" value="Plug_dom_sf"/>
</dbReference>
<dbReference type="PROSITE" id="PS01156">
    <property type="entry name" value="TONB_DEPENDENT_REC_2"/>
    <property type="match status" value="1"/>
</dbReference>
<dbReference type="PROSITE" id="PS52016">
    <property type="entry name" value="TONB_DEPENDENT_REC_3"/>
    <property type="match status" value="1"/>
</dbReference>
<keyword evidence="9" id="KW-0406">Ion transport</keyword>
<evidence type="ECO:0000256" key="3">
    <source>
        <dbReference type="ARBA" id="ARBA00022448"/>
    </source>
</evidence>
<dbReference type="SUPFAM" id="SSF56935">
    <property type="entry name" value="Porins"/>
    <property type="match status" value="1"/>
</dbReference>
<dbReference type="GO" id="GO:0015891">
    <property type="term" value="P:siderophore transport"/>
    <property type="evidence" value="ECO:0007669"/>
    <property type="project" value="InterPro"/>
</dbReference>
<keyword evidence="12 20" id="KW-0675">Receptor</keyword>
<dbReference type="Gene3D" id="2.170.130.10">
    <property type="entry name" value="TonB-dependent receptor, plug domain"/>
    <property type="match status" value="1"/>
</dbReference>
<evidence type="ECO:0000313" key="21">
    <source>
        <dbReference type="Proteomes" id="UP000515240"/>
    </source>
</evidence>
<keyword evidence="5" id="KW-0410">Iron transport</keyword>
<dbReference type="AlphaFoldDB" id="A0A7G5EEH6"/>
<evidence type="ECO:0000256" key="12">
    <source>
        <dbReference type="ARBA" id="ARBA00023170"/>
    </source>
</evidence>
<evidence type="ECO:0000256" key="7">
    <source>
        <dbReference type="ARBA" id="ARBA00022729"/>
    </source>
</evidence>
<feature type="chain" id="PRO_5029002517" evidence="17">
    <location>
        <begin position="37"/>
        <end position="771"/>
    </location>
</feature>
<evidence type="ECO:0000256" key="2">
    <source>
        <dbReference type="ARBA" id="ARBA00009810"/>
    </source>
</evidence>
<dbReference type="Proteomes" id="UP000515240">
    <property type="component" value="Chromosome"/>
</dbReference>
<dbReference type="EMBL" id="CP058554">
    <property type="protein sequence ID" value="QMV72401.1"/>
    <property type="molecule type" value="Genomic_DNA"/>
</dbReference>
<dbReference type="InterPro" id="IPR036942">
    <property type="entry name" value="Beta-barrel_TonB_sf"/>
</dbReference>
<accession>A0A7G5EEH6</accession>
<comment type="subcellular location">
    <subcellularLocation>
        <location evidence="1 14">Cell outer membrane</location>
        <topology evidence="1 14">Multi-pass membrane protein</topology>
    </subcellularLocation>
</comment>
<dbReference type="CDD" id="cd01347">
    <property type="entry name" value="ligand_gated_channel"/>
    <property type="match status" value="1"/>
</dbReference>
<evidence type="ECO:0000256" key="1">
    <source>
        <dbReference type="ARBA" id="ARBA00004571"/>
    </source>
</evidence>
<dbReference type="FunFam" id="2.170.130.10:FF:000010">
    <property type="entry name" value="Ferripyoverdine receptor"/>
    <property type="match status" value="1"/>
</dbReference>
<keyword evidence="21" id="KW-1185">Reference proteome</keyword>
<evidence type="ECO:0000256" key="15">
    <source>
        <dbReference type="PROSITE-ProRule" id="PRU10144"/>
    </source>
</evidence>
<dbReference type="InterPro" id="IPR010105">
    <property type="entry name" value="TonB_sidphr_rcpt"/>
</dbReference>
<evidence type="ECO:0000256" key="11">
    <source>
        <dbReference type="ARBA" id="ARBA00023136"/>
    </source>
</evidence>
<keyword evidence="8" id="KW-0408">Iron</keyword>
<keyword evidence="6 14" id="KW-0812">Transmembrane</keyword>
<evidence type="ECO:0000256" key="8">
    <source>
        <dbReference type="ARBA" id="ARBA00023004"/>
    </source>
</evidence>
<evidence type="ECO:0000256" key="14">
    <source>
        <dbReference type="PROSITE-ProRule" id="PRU01360"/>
    </source>
</evidence>
<dbReference type="NCBIfam" id="TIGR01783">
    <property type="entry name" value="TonB-siderophor"/>
    <property type="match status" value="1"/>
</dbReference>
<keyword evidence="4 14" id="KW-1134">Transmembrane beta strand</keyword>
<feature type="signal peptide" evidence="17">
    <location>
        <begin position="1"/>
        <end position="36"/>
    </location>
</feature>
<comment type="similarity">
    <text evidence="2 14 16">Belongs to the TonB-dependent receptor family.</text>
</comment>
<evidence type="ECO:0000256" key="17">
    <source>
        <dbReference type="SAM" id="SignalP"/>
    </source>
</evidence>
<sequence>MLVNQKRAGVAGVPVWLRLSPVVCATLAVCSPAAWAQTAPADAVAAKRTAETTQLEEVVVSAESTNASEATRSYENPAVSSATGLLLTRRETPQSVSVVTRQQMDDENVQTLDDALLNATGISATQLDVGGRTSYRARGFEITNFRVDGALSNGSTGFSGQGLALNMDLYDRVEILRGANGLLGATGDPAGVVDMVRKEPRKTRFGSVGVTLGSHGGRHLTADLNQPLNADGSVRSRFVFSGDDSNTFRDREKDKSLGLLASFAADITRDTKASLGLQYERRRIDGATWGTNVPIWYADGTETNFKRSLNSSADWSYSERESKTIFGALEHRFDNNWTTKLSGAWTRGDVDSHLAVAKANRGTVSAGYWAQDGSGAYLNTYLSEAQSTTKNLQWTLNGPFEALGRRHQFMMGANYNDNESTAYGLDCFNSAGKSVACMNRISNGFAIGDWREFIRSGEGIGEVTTARNGKDTVTRIKTYGTYAATRLSITDPLSVIVGARLSWQRNFSNGVVTSDFSHQVTPYLGAVYDLSRNYSLYASYTDVFEAQSQRRVDGTYLDPKSGTAMEVGVKGEWLDGQFDGSVAVFRNKQKDVATIARDAGGDPLYVTGDEGVTAYVNGPSGVTTKGFEVDFSGRITPSWNVYGGYTFLSVNNPNSTGAEDDPKHLLRLNTSYRLPGSWNKLTLGTGLTAQSKMHQVATGTSHPTEGANVNIDLKAYTLFHAMARYEINKDLVATLNISNLFDKTYYRQYGFYSGAIYGEPRTVRLNLKANF</sequence>
<dbReference type="GO" id="GO:0009279">
    <property type="term" value="C:cell outer membrane"/>
    <property type="evidence" value="ECO:0007669"/>
    <property type="project" value="UniProtKB-SubCell"/>
</dbReference>
<proteinExistence type="inferred from homology"/>
<protein>
    <submittedName>
        <fullName evidence="20">TonB-dependent siderophore receptor</fullName>
    </submittedName>
</protein>
<dbReference type="InterPro" id="IPR012910">
    <property type="entry name" value="Plug_dom"/>
</dbReference>
<dbReference type="GO" id="GO:0015344">
    <property type="term" value="F:siderophore uptake transmembrane transporter activity"/>
    <property type="evidence" value="ECO:0007669"/>
    <property type="project" value="TreeGrafter"/>
</dbReference>
<evidence type="ECO:0000256" key="4">
    <source>
        <dbReference type="ARBA" id="ARBA00022452"/>
    </source>
</evidence>
<keyword evidence="3 14" id="KW-0813">Transport</keyword>
<name>A0A7G5EEH6_9BURK</name>
<dbReference type="Pfam" id="PF07715">
    <property type="entry name" value="Plug"/>
    <property type="match status" value="1"/>
</dbReference>
<evidence type="ECO:0000256" key="6">
    <source>
        <dbReference type="ARBA" id="ARBA00022692"/>
    </source>
</evidence>
<evidence type="ECO:0000256" key="16">
    <source>
        <dbReference type="RuleBase" id="RU003357"/>
    </source>
</evidence>
<evidence type="ECO:0000313" key="20">
    <source>
        <dbReference type="EMBL" id="QMV72401.1"/>
    </source>
</evidence>
<organism evidence="20 21">
    <name type="scientific">Comamonas piscis</name>
    <dbReference type="NCBI Taxonomy" id="1562974"/>
    <lineage>
        <taxon>Bacteria</taxon>
        <taxon>Pseudomonadati</taxon>
        <taxon>Pseudomonadota</taxon>
        <taxon>Betaproteobacteria</taxon>
        <taxon>Burkholderiales</taxon>
        <taxon>Comamonadaceae</taxon>
        <taxon>Comamonas</taxon>
    </lineage>
</organism>
<evidence type="ECO:0000256" key="10">
    <source>
        <dbReference type="ARBA" id="ARBA00023077"/>
    </source>
</evidence>
<dbReference type="RefSeq" id="WP_182326820.1">
    <property type="nucleotide sequence ID" value="NZ_CP058554.1"/>
</dbReference>
<dbReference type="Pfam" id="PF00593">
    <property type="entry name" value="TonB_dep_Rec_b-barrel"/>
    <property type="match status" value="1"/>
</dbReference>
<feature type="domain" description="TonB-dependent receptor-like beta-barrel" evidence="18">
    <location>
        <begin position="302"/>
        <end position="740"/>
    </location>
</feature>
<gene>
    <name evidence="20" type="ORF">HS961_05895</name>
</gene>